<protein>
    <submittedName>
        <fullName evidence="5">Threonine synthase</fullName>
    </submittedName>
</protein>
<gene>
    <name evidence="5" type="primary">thrC</name>
    <name evidence="5" type="ORF">rosag_37140</name>
</gene>
<keyword evidence="3" id="KW-0456">Lyase</keyword>
<dbReference type="InterPro" id="IPR036052">
    <property type="entry name" value="TrpB-like_PALP_sf"/>
</dbReference>
<dbReference type="RefSeq" id="WP_284351648.1">
    <property type="nucleotide sequence ID" value="NZ_BRXS01000006.1"/>
</dbReference>
<sequence>MPLWTLHCSACDYAQPGDQPAGVCPACGQPLLAQYDAVAVDARAPHWSLWRYAPVLPLAAGETPVTLGEGMTPLADAPSLARQVGVRRLWIKDEGRNPTASFKARGMSAAVTRARALGAAGLVVPTAGNAGAAIAAYAAAAGLPVKVFAPRTTPPAILMTIAALGADLQLIDGHIGDAGKLATAFANESGWMNVSTLREPYRVEGMKTMGYEVVEQLDGRVPDAIVYPTGGGEGTIGIWKALGEMRDWGWLRSDVRMPRMIVAQSSGCAPIVRAFAAGADRAEPWENPVTYAAGLRVPGPLGDRLLLRVLRESAGDAVAVPDDVTRDATRALSTATGIDAAPEGGCALAVVDRMVREGRLSRDAEVVVFNTGSGASYRRESSDLAAEARG</sequence>
<dbReference type="GO" id="GO:0009097">
    <property type="term" value="P:isoleucine biosynthetic process"/>
    <property type="evidence" value="ECO:0007669"/>
    <property type="project" value="TreeGrafter"/>
</dbReference>
<evidence type="ECO:0000313" key="5">
    <source>
        <dbReference type="EMBL" id="GLC27201.1"/>
    </source>
</evidence>
<dbReference type="PANTHER" id="PTHR48078:SF6">
    <property type="entry name" value="L-THREONINE DEHYDRATASE CATABOLIC TDCB"/>
    <property type="match status" value="1"/>
</dbReference>
<evidence type="ECO:0000259" key="4">
    <source>
        <dbReference type="Pfam" id="PF00291"/>
    </source>
</evidence>
<dbReference type="PANTHER" id="PTHR48078">
    <property type="entry name" value="THREONINE DEHYDRATASE, MITOCHONDRIAL-RELATED"/>
    <property type="match status" value="1"/>
</dbReference>
<comment type="caution">
    <text evidence="5">The sequence shown here is derived from an EMBL/GenBank/DDBJ whole genome shotgun (WGS) entry which is preliminary data.</text>
</comment>
<accession>A0AA37QE39</accession>
<dbReference type="GO" id="GO:0004794">
    <property type="term" value="F:threonine deaminase activity"/>
    <property type="evidence" value="ECO:0007669"/>
    <property type="project" value="TreeGrafter"/>
</dbReference>
<dbReference type="Pfam" id="PF00291">
    <property type="entry name" value="PALP"/>
    <property type="match status" value="1"/>
</dbReference>
<dbReference type="InterPro" id="IPR000634">
    <property type="entry name" value="Ser/Thr_deHydtase_PyrdxlP-BS"/>
</dbReference>
<evidence type="ECO:0000256" key="3">
    <source>
        <dbReference type="ARBA" id="ARBA00023239"/>
    </source>
</evidence>
<dbReference type="PROSITE" id="PS00165">
    <property type="entry name" value="DEHYDRATASE_SER_THR"/>
    <property type="match status" value="1"/>
</dbReference>
<dbReference type="InterPro" id="IPR050147">
    <property type="entry name" value="Ser/Thr_Dehydratase"/>
</dbReference>
<evidence type="ECO:0000256" key="2">
    <source>
        <dbReference type="ARBA" id="ARBA00022898"/>
    </source>
</evidence>
<dbReference type="InterPro" id="IPR001926">
    <property type="entry name" value="TrpB-like_PALP"/>
</dbReference>
<dbReference type="NCBIfam" id="NF006050">
    <property type="entry name" value="PRK08197.1"/>
    <property type="match status" value="1"/>
</dbReference>
<name>A0AA37QE39_9BACT</name>
<dbReference type="AlphaFoldDB" id="A0AA37QE39"/>
<keyword evidence="2" id="KW-0663">Pyridoxal phosphate</keyword>
<feature type="domain" description="Tryptophan synthase beta chain-like PALP" evidence="4">
    <location>
        <begin position="65"/>
        <end position="372"/>
    </location>
</feature>
<dbReference type="GO" id="GO:0003941">
    <property type="term" value="F:L-serine ammonia-lyase activity"/>
    <property type="evidence" value="ECO:0007669"/>
    <property type="project" value="TreeGrafter"/>
</dbReference>
<evidence type="ECO:0000313" key="6">
    <source>
        <dbReference type="Proteomes" id="UP001161325"/>
    </source>
</evidence>
<keyword evidence="6" id="KW-1185">Reference proteome</keyword>
<dbReference type="GO" id="GO:0030170">
    <property type="term" value="F:pyridoxal phosphate binding"/>
    <property type="evidence" value="ECO:0007669"/>
    <property type="project" value="InterPro"/>
</dbReference>
<reference evidence="5" key="1">
    <citation type="submission" date="2022-08" db="EMBL/GenBank/DDBJ databases">
        <title>Draft genome sequencing of Roseisolibacter agri AW1220.</title>
        <authorList>
            <person name="Tobiishi Y."/>
            <person name="Tonouchi A."/>
        </authorList>
    </citation>
    <scope>NUCLEOTIDE SEQUENCE</scope>
    <source>
        <strain evidence="5">AW1220</strain>
    </source>
</reference>
<evidence type="ECO:0000256" key="1">
    <source>
        <dbReference type="ARBA" id="ARBA00001933"/>
    </source>
</evidence>
<proteinExistence type="predicted"/>
<dbReference type="GO" id="GO:0006565">
    <property type="term" value="P:L-serine catabolic process"/>
    <property type="evidence" value="ECO:0007669"/>
    <property type="project" value="TreeGrafter"/>
</dbReference>
<dbReference type="GO" id="GO:0006567">
    <property type="term" value="P:L-threonine catabolic process"/>
    <property type="evidence" value="ECO:0007669"/>
    <property type="project" value="TreeGrafter"/>
</dbReference>
<dbReference type="Gene3D" id="3.40.50.1100">
    <property type="match status" value="2"/>
</dbReference>
<dbReference type="SUPFAM" id="SSF53686">
    <property type="entry name" value="Tryptophan synthase beta subunit-like PLP-dependent enzymes"/>
    <property type="match status" value="1"/>
</dbReference>
<comment type="cofactor">
    <cofactor evidence="1">
        <name>pyridoxal 5'-phosphate</name>
        <dbReference type="ChEBI" id="CHEBI:597326"/>
    </cofactor>
</comment>
<organism evidence="5 6">
    <name type="scientific">Roseisolibacter agri</name>
    <dbReference type="NCBI Taxonomy" id="2014610"/>
    <lineage>
        <taxon>Bacteria</taxon>
        <taxon>Pseudomonadati</taxon>
        <taxon>Gemmatimonadota</taxon>
        <taxon>Gemmatimonadia</taxon>
        <taxon>Gemmatimonadales</taxon>
        <taxon>Gemmatimonadaceae</taxon>
        <taxon>Roseisolibacter</taxon>
    </lineage>
</organism>
<dbReference type="Proteomes" id="UP001161325">
    <property type="component" value="Unassembled WGS sequence"/>
</dbReference>
<dbReference type="EMBL" id="BRXS01000006">
    <property type="protein sequence ID" value="GLC27201.1"/>
    <property type="molecule type" value="Genomic_DNA"/>
</dbReference>